<keyword evidence="1" id="KW-0732">Signal</keyword>
<gene>
    <name evidence="2" type="ORF">A2318_02560</name>
</gene>
<evidence type="ECO:0000313" key="3">
    <source>
        <dbReference type="Proteomes" id="UP000177331"/>
    </source>
</evidence>
<sequence>MNRRNFGFALFLLVFIAIGCARPQQEVTEERVPTADTVATDIAEPPAAPTPTDLEKEDPIHEKCLTLGTGIRDGRWFRLICEVSISYEDRDETITARTCYVIVKHSRVLDVETPLTEYEVDCSKYDAFKTALAKKK</sequence>
<dbReference type="Proteomes" id="UP000177331">
    <property type="component" value="Unassembled WGS sequence"/>
</dbReference>
<evidence type="ECO:0000256" key="1">
    <source>
        <dbReference type="SAM" id="SignalP"/>
    </source>
</evidence>
<reference evidence="2 3" key="1">
    <citation type="journal article" date="2016" name="Nat. Commun.">
        <title>Thousands of microbial genomes shed light on interconnected biogeochemical processes in an aquifer system.</title>
        <authorList>
            <person name="Anantharaman K."/>
            <person name="Brown C.T."/>
            <person name="Hug L.A."/>
            <person name="Sharon I."/>
            <person name="Castelle C.J."/>
            <person name="Probst A.J."/>
            <person name="Thomas B.C."/>
            <person name="Singh A."/>
            <person name="Wilkins M.J."/>
            <person name="Karaoz U."/>
            <person name="Brodie E.L."/>
            <person name="Williams K.H."/>
            <person name="Hubbard S.S."/>
            <person name="Banfield J.F."/>
        </authorList>
    </citation>
    <scope>NUCLEOTIDE SEQUENCE [LARGE SCALE GENOMIC DNA]</scope>
</reference>
<dbReference type="EMBL" id="MGFD01000003">
    <property type="protein sequence ID" value="OGL99760.1"/>
    <property type="molecule type" value="Genomic_DNA"/>
</dbReference>
<name>A0A1F7WAD1_9BACT</name>
<evidence type="ECO:0000313" key="2">
    <source>
        <dbReference type="EMBL" id="OGL99760.1"/>
    </source>
</evidence>
<accession>A0A1F7WAD1</accession>
<dbReference type="AlphaFoldDB" id="A0A1F7WAD1"/>
<comment type="caution">
    <text evidence="2">The sequence shown here is derived from an EMBL/GenBank/DDBJ whole genome shotgun (WGS) entry which is preliminary data.</text>
</comment>
<proteinExistence type="predicted"/>
<feature type="signal peptide" evidence="1">
    <location>
        <begin position="1"/>
        <end position="21"/>
    </location>
</feature>
<feature type="chain" id="PRO_5009533337" evidence="1">
    <location>
        <begin position="22"/>
        <end position="136"/>
    </location>
</feature>
<dbReference type="PROSITE" id="PS51257">
    <property type="entry name" value="PROKAR_LIPOPROTEIN"/>
    <property type="match status" value="1"/>
</dbReference>
<protein>
    <submittedName>
        <fullName evidence="2">Uncharacterized protein</fullName>
    </submittedName>
</protein>
<organism evidence="2 3">
    <name type="scientific">Candidatus Uhrbacteria bacterium RIFOXYB2_FULL_45_11</name>
    <dbReference type="NCBI Taxonomy" id="1802421"/>
    <lineage>
        <taxon>Bacteria</taxon>
        <taxon>Candidatus Uhriibacteriota</taxon>
    </lineage>
</organism>